<evidence type="ECO:0000256" key="9">
    <source>
        <dbReference type="PIRNR" id="PIRNR006351"/>
    </source>
</evidence>
<dbReference type="InterPro" id="IPR003352">
    <property type="entry name" value="PTS_EIIC"/>
</dbReference>
<dbReference type="OrthoDB" id="1641940at2"/>
<dbReference type="GO" id="GO:0005886">
    <property type="term" value="C:plasma membrane"/>
    <property type="evidence" value="ECO:0007669"/>
    <property type="project" value="UniProtKB-SubCell"/>
</dbReference>
<comment type="function">
    <text evidence="9">The phosphoenolpyruvate-dependent sugar phosphotransferase system (PTS), a major carbohydrate active -transport system, catalyzes the phosphorylation of incoming sugar substrates concomitant with their translocation across the cell membrane.</text>
</comment>
<keyword evidence="2 9" id="KW-0813">Transport</keyword>
<dbReference type="PATRIC" id="fig|931276.5.peg.3291"/>
<feature type="domain" description="PTS EIIC type-3" evidence="12">
    <location>
        <begin position="8"/>
        <end position="412"/>
    </location>
</feature>
<dbReference type="GO" id="GO:0008982">
    <property type="term" value="F:protein-N(PI)-phosphohistidine-sugar phosphotransferase activity"/>
    <property type="evidence" value="ECO:0007669"/>
    <property type="project" value="UniProtKB-UniRule"/>
</dbReference>
<dbReference type="PROSITE" id="PS51103">
    <property type="entry name" value="PTS_EIIC_TYPE_1"/>
    <property type="match status" value="1"/>
</dbReference>
<feature type="transmembrane region" description="Helical" evidence="10">
    <location>
        <begin position="28"/>
        <end position="48"/>
    </location>
</feature>
<evidence type="ECO:0000313" key="14">
    <source>
        <dbReference type="Proteomes" id="UP000011728"/>
    </source>
</evidence>
<organism evidence="13 14">
    <name type="scientific">Clostridium saccharoperbutylacetonicum N1-4(HMT)</name>
    <dbReference type="NCBI Taxonomy" id="931276"/>
    <lineage>
        <taxon>Bacteria</taxon>
        <taxon>Bacillati</taxon>
        <taxon>Bacillota</taxon>
        <taxon>Clostridia</taxon>
        <taxon>Eubacteriales</taxon>
        <taxon>Clostridiaceae</taxon>
        <taxon>Clostridium</taxon>
    </lineage>
</organism>
<evidence type="ECO:0000256" key="5">
    <source>
        <dbReference type="ARBA" id="ARBA00022683"/>
    </source>
</evidence>
<feature type="transmembrane region" description="Helical" evidence="10">
    <location>
        <begin position="101"/>
        <end position="119"/>
    </location>
</feature>
<reference evidence="13 14" key="1">
    <citation type="submission" date="2013-02" db="EMBL/GenBank/DDBJ databases">
        <title>Genome sequence of Clostridium saccharoperbutylacetonicum N1-4(HMT).</title>
        <authorList>
            <person name="Poehlein A."/>
            <person name="Daniel R."/>
        </authorList>
    </citation>
    <scope>NUCLEOTIDE SEQUENCE [LARGE SCALE GENOMIC DNA]</scope>
    <source>
        <strain evidence="14">N1-4(HMT)</strain>
    </source>
</reference>
<dbReference type="PANTHER" id="PTHR33989:SF4">
    <property type="entry name" value="PTS SYSTEM N,N'-DIACETYLCHITOBIOSE-SPECIFIC EIIC COMPONENT"/>
    <property type="match status" value="1"/>
</dbReference>
<evidence type="ECO:0000256" key="6">
    <source>
        <dbReference type="ARBA" id="ARBA00022692"/>
    </source>
</evidence>
<dbReference type="InterPro" id="IPR051088">
    <property type="entry name" value="PTS_Sugar-EIIC/EIIB"/>
</dbReference>
<feature type="transmembrane region" description="Helical" evidence="10">
    <location>
        <begin position="239"/>
        <end position="259"/>
    </location>
</feature>
<dbReference type="PIRSF" id="PIRSF006351">
    <property type="entry name" value="PTS_EIIC-Cellobiose"/>
    <property type="match status" value="1"/>
</dbReference>
<evidence type="ECO:0000256" key="8">
    <source>
        <dbReference type="ARBA" id="ARBA00023136"/>
    </source>
</evidence>
<keyword evidence="3 9" id="KW-1003">Cell membrane</keyword>
<dbReference type="eggNOG" id="COG1455">
    <property type="taxonomic scope" value="Bacteria"/>
</dbReference>
<proteinExistence type="predicted"/>
<keyword evidence="7 10" id="KW-1133">Transmembrane helix</keyword>
<name>M1MGH6_9CLOT</name>
<comment type="subcellular location">
    <subcellularLocation>
        <location evidence="1">Cell membrane</location>
        <topology evidence="1">Multi-pass membrane protein</topology>
    </subcellularLocation>
</comment>
<dbReference type="AlphaFoldDB" id="M1MGH6"/>
<accession>M1MGH6</accession>
<feature type="transmembrane region" description="Helical" evidence="10">
    <location>
        <begin position="68"/>
        <end position="89"/>
    </location>
</feature>
<dbReference type="GO" id="GO:1901264">
    <property type="term" value="P:carbohydrate derivative transport"/>
    <property type="evidence" value="ECO:0007669"/>
    <property type="project" value="TreeGrafter"/>
</dbReference>
<keyword evidence="5" id="KW-0598">Phosphotransferase system</keyword>
<evidence type="ECO:0000256" key="2">
    <source>
        <dbReference type="ARBA" id="ARBA00022448"/>
    </source>
</evidence>
<feature type="transmembrane region" description="Helical" evidence="10">
    <location>
        <begin position="279"/>
        <end position="307"/>
    </location>
</feature>
<protein>
    <recommendedName>
        <fullName evidence="9">Permease IIC component</fullName>
    </recommendedName>
</protein>
<dbReference type="PANTHER" id="PTHR33989">
    <property type="match status" value="1"/>
</dbReference>
<dbReference type="HOGENOM" id="CLU_029688_1_0_9"/>
<dbReference type="NCBIfam" id="TIGR00410">
    <property type="entry name" value="lacE"/>
    <property type="match status" value="1"/>
</dbReference>
<dbReference type="Proteomes" id="UP000011728">
    <property type="component" value="Chromosome"/>
</dbReference>
<keyword evidence="4 9" id="KW-0762">Sugar transport</keyword>
<gene>
    <name evidence="13" type="primary">celB3</name>
    <name evidence="13" type="ORF">Cspa_c32680</name>
</gene>
<sequence>MNQFMSTLEKYIIPLANKLQANNIIQSISTGMMAMMPIMMVGAFASLLKGLPINVYQQFLTSSHLADLLNTIINVTNNMLALYAAFSIANTYTTRQEKDGFAAGLISLMSFFIVTPMLITGEGYSTVTNLPLTWLGSTGLFTAIIIAILASKIYVFILDKNLVIKLPEGVPEFVSKAFVSIIPGVLIVSVFALIAYVVQFTSFKNLHQVIYGLIQLPLQGIGGSVWAALLVYVLIGLCWFFGVHGMAIIMVVAPLWMAADAENMAAVSNGVANSNLPHIITFNWIGAVATCGGAGATIGLVILLTYFSKSKQYKALGKMVLIPSLFNINEPVVFGLPCMLNPVLFIPFLFTPVLLIALAYVLTVMGILPISNGIGAPIGTPLVITGLFNGGWRLALYQVVSIFISLAIYYPFFKIIDKRAFEEEKAAEK</sequence>
<evidence type="ECO:0000313" key="13">
    <source>
        <dbReference type="EMBL" id="AGF57029.1"/>
    </source>
</evidence>
<feature type="transmembrane region" description="Helical" evidence="10">
    <location>
        <begin position="177"/>
        <end position="198"/>
    </location>
</feature>
<dbReference type="InterPro" id="IPR004501">
    <property type="entry name" value="PTS_EIIC_3"/>
</dbReference>
<dbReference type="EMBL" id="CP004121">
    <property type="protein sequence ID" value="AGF57029.1"/>
    <property type="molecule type" value="Genomic_DNA"/>
</dbReference>
<evidence type="ECO:0000256" key="7">
    <source>
        <dbReference type="ARBA" id="ARBA00022989"/>
    </source>
</evidence>
<dbReference type="RefSeq" id="WP_015393347.1">
    <property type="nucleotide sequence ID" value="NC_020291.1"/>
</dbReference>
<feature type="domain" description="PTS EIIC type-1" evidence="11">
    <location>
        <begin position="19"/>
        <end position="428"/>
    </location>
</feature>
<dbReference type="InterPro" id="IPR013013">
    <property type="entry name" value="PTS_EIIC_1"/>
</dbReference>
<feature type="transmembrane region" description="Helical" evidence="10">
    <location>
        <begin position="210"/>
        <end position="232"/>
    </location>
</feature>
<dbReference type="PROSITE" id="PS51105">
    <property type="entry name" value="PTS_EIIC_TYPE_3"/>
    <property type="match status" value="1"/>
</dbReference>
<dbReference type="GO" id="GO:0009401">
    <property type="term" value="P:phosphoenolpyruvate-dependent sugar phosphotransferase system"/>
    <property type="evidence" value="ECO:0007669"/>
    <property type="project" value="UniProtKB-KW"/>
</dbReference>
<dbReference type="InterPro" id="IPR004796">
    <property type="entry name" value="PTS_IIC_cello"/>
</dbReference>
<evidence type="ECO:0000259" key="12">
    <source>
        <dbReference type="PROSITE" id="PS51105"/>
    </source>
</evidence>
<feature type="transmembrane region" description="Helical" evidence="10">
    <location>
        <begin position="394"/>
        <end position="413"/>
    </location>
</feature>
<dbReference type="KEGG" id="csr:Cspa_c32680"/>
<evidence type="ECO:0000259" key="11">
    <source>
        <dbReference type="PROSITE" id="PS51103"/>
    </source>
</evidence>
<evidence type="ECO:0000256" key="1">
    <source>
        <dbReference type="ARBA" id="ARBA00004651"/>
    </source>
</evidence>
<dbReference type="Pfam" id="PF02378">
    <property type="entry name" value="PTS_EIIC"/>
    <property type="match status" value="1"/>
</dbReference>
<keyword evidence="6 10" id="KW-0812">Transmembrane</keyword>
<evidence type="ECO:0000256" key="4">
    <source>
        <dbReference type="ARBA" id="ARBA00022597"/>
    </source>
</evidence>
<feature type="transmembrane region" description="Helical" evidence="10">
    <location>
        <begin position="139"/>
        <end position="157"/>
    </location>
</feature>
<feature type="transmembrane region" description="Helical" evidence="10">
    <location>
        <begin position="343"/>
        <end position="363"/>
    </location>
</feature>
<keyword evidence="8 9" id="KW-0472">Membrane</keyword>
<evidence type="ECO:0000256" key="3">
    <source>
        <dbReference type="ARBA" id="ARBA00022475"/>
    </source>
</evidence>
<evidence type="ECO:0000256" key="10">
    <source>
        <dbReference type="SAM" id="Phobius"/>
    </source>
</evidence>
<keyword evidence="14" id="KW-1185">Reference proteome</keyword>